<feature type="coiled-coil region" evidence="3">
    <location>
        <begin position="40"/>
        <end position="104"/>
    </location>
</feature>
<evidence type="ECO:0000313" key="5">
    <source>
        <dbReference type="Proteomes" id="UP000005801"/>
    </source>
</evidence>
<dbReference type="STRING" id="391625.PPSIR1_10105"/>
<dbReference type="InterPro" id="IPR024930">
    <property type="entry name" value="Skp_dom_sf"/>
</dbReference>
<evidence type="ECO:0000313" key="4">
    <source>
        <dbReference type="EMBL" id="EDM74039.1"/>
    </source>
</evidence>
<dbReference type="eggNOG" id="COG2825">
    <property type="taxonomic scope" value="Bacteria"/>
</dbReference>
<dbReference type="GO" id="GO:0050821">
    <property type="term" value="P:protein stabilization"/>
    <property type="evidence" value="ECO:0007669"/>
    <property type="project" value="TreeGrafter"/>
</dbReference>
<sequence length="166" mass="18745">MLAVSLAPATAHAAVPETKRLALVDLQRVLLETSQGKKAKRDLEKAVSKSSAKLERKARELQQKYEDLQAKAAMLSEDELMKRSQELQQAEAELQMLYQAEQEDLMKKEGLLMEKIYKNASTVAKQLADKDGIQVILVRSELTVLYANPKLDITNRVIVAYDKKFK</sequence>
<proteinExistence type="inferred from homology"/>
<protein>
    <recommendedName>
        <fullName evidence="6">Outer membrane chaperone Skp (OmpH)</fullName>
    </recommendedName>
</protein>
<dbReference type="PANTHER" id="PTHR35089:SF1">
    <property type="entry name" value="CHAPERONE PROTEIN SKP"/>
    <property type="match status" value="1"/>
</dbReference>
<name>A6GJC1_9BACT</name>
<keyword evidence="2" id="KW-0732">Signal</keyword>
<dbReference type="InterPro" id="IPR005632">
    <property type="entry name" value="Chaperone_Skp"/>
</dbReference>
<dbReference type="AlphaFoldDB" id="A6GJC1"/>
<evidence type="ECO:0008006" key="6">
    <source>
        <dbReference type="Google" id="ProtNLM"/>
    </source>
</evidence>
<dbReference type="EMBL" id="ABCS01000153">
    <property type="protein sequence ID" value="EDM74039.1"/>
    <property type="molecule type" value="Genomic_DNA"/>
</dbReference>
<organism evidence="4 5">
    <name type="scientific">Plesiocystis pacifica SIR-1</name>
    <dbReference type="NCBI Taxonomy" id="391625"/>
    <lineage>
        <taxon>Bacteria</taxon>
        <taxon>Pseudomonadati</taxon>
        <taxon>Myxococcota</taxon>
        <taxon>Polyangia</taxon>
        <taxon>Nannocystales</taxon>
        <taxon>Nannocystaceae</taxon>
        <taxon>Plesiocystis</taxon>
    </lineage>
</organism>
<evidence type="ECO:0000256" key="3">
    <source>
        <dbReference type="SAM" id="Coils"/>
    </source>
</evidence>
<reference evidence="4 5" key="1">
    <citation type="submission" date="2007-06" db="EMBL/GenBank/DDBJ databases">
        <authorList>
            <person name="Shimkets L."/>
            <person name="Ferriera S."/>
            <person name="Johnson J."/>
            <person name="Kravitz S."/>
            <person name="Beeson K."/>
            <person name="Sutton G."/>
            <person name="Rogers Y.-H."/>
            <person name="Friedman R."/>
            <person name="Frazier M."/>
            <person name="Venter J.C."/>
        </authorList>
    </citation>
    <scope>NUCLEOTIDE SEQUENCE [LARGE SCALE GENOMIC DNA]</scope>
    <source>
        <strain evidence="4 5">SIR-1</strain>
    </source>
</reference>
<evidence type="ECO:0000256" key="1">
    <source>
        <dbReference type="ARBA" id="ARBA00009091"/>
    </source>
</evidence>
<dbReference type="Proteomes" id="UP000005801">
    <property type="component" value="Unassembled WGS sequence"/>
</dbReference>
<comment type="caution">
    <text evidence="4">The sequence shown here is derived from an EMBL/GenBank/DDBJ whole genome shotgun (WGS) entry which is preliminary data.</text>
</comment>
<dbReference type="SUPFAM" id="SSF111384">
    <property type="entry name" value="OmpH-like"/>
    <property type="match status" value="1"/>
</dbReference>
<gene>
    <name evidence="4" type="ORF">PPSIR1_10105</name>
</gene>
<dbReference type="GO" id="GO:0051082">
    <property type="term" value="F:unfolded protein binding"/>
    <property type="evidence" value="ECO:0007669"/>
    <property type="project" value="InterPro"/>
</dbReference>
<comment type="similarity">
    <text evidence="1">Belongs to the Skp family.</text>
</comment>
<evidence type="ECO:0000256" key="2">
    <source>
        <dbReference type="ARBA" id="ARBA00022729"/>
    </source>
</evidence>
<dbReference type="Pfam" id="PF03938">
    <property type="entry name" value="OmpH"/>
    <property type="match status" value="1"/>
</dbReference>
<accession>A6GJC1</accession>
<keyword evidence="3" id="KW-0175">Coiled coil</keyword>
<dbReference type="Gene3D" id="3.30.910.20">
    <property type="entry name" value="Skp domain"/>
    <property type="match status" value="1"/>
</dbReference>
<dbReference type="GO" id="GO:0005829">
    <property type="term" value="C:cytosol"/>
    <property type="evidence" value="ECO:0007669"/>
    <property type="project" value="TreeGrafter"/>
</dbReference>
<keyword evidence="5" id="KW-1185">Reference proteome</keyword>
<dbReference type="PANTHER" id="PTHR35089">
    <property type="entry name" value="CHAPERONE PROTEIN SKP"/>
    <property type="match status" value="1"/>
</dbReference>
<dbReference type="SMART" id="SM00935">
    <property type="entry name" value="OmpH"/>
    <property type="match status" value="1"/>
</dbReference>